<dbReference type="PANTHER" id="PTHR32060:SF30">
    <property type="entry name" value="CARBOXY-TERMINAL PROCESSING PROTEASE CTPA"/>
    <property type="match status" value="1"/>
</dbReference>
<dbReference type="GO" id="GO:0006508">
    <property type="term" value="P:proteolysis"/>
    <property type="evidence" value="ECO:0007669"/>
    <property type="project" value="UniProtKB-KW"/>
</dbReference>
<evidence type="ECO:0000256" key="4">
    <source>
        <dbReference type="ARBA" id="ARBA00022825"/>
    </source>
</evidence>
<dbReference type="InterPro" id="IPR005151">
    <property type="entry name" value="Tail-specific_protease"/>
</dbReference>
<dbReference type="InterPro" id="IPR001478">
    <property type="entry name" value="PDZ"/>
</dbReference>
<dbReference type="RefSeq" id="WP_354219611.1">
    <property type="nucleotide sequence ID" value="NZ_JBEPMX010000004.1"/>
</dbReference>
<comment type="caution">
    <text evidence="7">The sequence shown here is derived from an EMBL/GenBank/DDBJ whole genome shotgun (WGS) entry which is preliminary data.</text>
</comment>
<dbReference type="Pfam" id="PF03572">
    <property type="entry name" value="Peptidase_S41"/>
    <property type="match status" value="1"/>
</dbReference>
<dbReference type="SUPFAM" id="SSF50156">
    <property type="entry name" value="PDZ domain-like"/>
    <property type="match status" value="1"/>
</dbReference>
<dbReference type="PROSITE" id="PS50106">
    <property type="entry name" value="PDZ"/>
    <property type="match status" value="1"/>
</dbReference>
<dbReference type="CDD" id="cd07560">
    <property type="entry name" value="Peptidase_S41_CPP"/>
    <property type="match status" value="1"/>
</dbReference>
<dbReference type="SUPFAM" id="SSF52096">
    <property type="entry name" value="ClpP/crotonase"/>
    <property type="match status" value="1"/>
</dbReference>
<dbReference type="Gene3D" id="3.90.226.10">
    <property type="entry name" value="2-enoyl-CoA Hydratase, Chain A, domain 1"/>
    <property type="match status" value="1"/>
</dbReference>
<keyword evidence="8" id="KW-1185">Reference proteome</keyword>
<evidence type="ECO:0000256" key="2">
    <source>
        <dbReference type="ARBA" id="ARBA00022670"/>
    </source>
</evidence>
<dbReference type="PANTHER" id="PTHR32060">
    <property type="entry name" value="TAIL-SPECIFIC PROTEASE"/>
    <property type="match status" value="1"/>
</dbReference>
<sequence>MKKWTYVLPFFIVLFWSVTSYSVTVDDVKPYIEQHYYEDVNDQIYDQSIDDLMNELDPYSQYMTEEEFNTFQNSINQEFVGIGIMMEFTDQGALITQVFPNSPASDKGLQPGDLMIQVDQQSLSDLSQEQITQLLAGEDGTDVTVTIERDTRTLTKTITRQPIEIPTVQSDLLAGDIGYLSINSFSDDMIDEVHSEMSHLTAKSWIVDLRNNSGGYVSSAQHLLGMFPTIAYALEVHLQDGIEMYHPVAQPNVFPVESSLLVNQYSASASEIVAAAIKDYDAADIYGETTFGKGLMQRSFQLNSGGVLNLSVAEFKSPHSQTIHQTGVEPSIQSSSPLKDSHWDTYRDQHDYKTFDDIKTIETDHEFTITLNDDANIESLDQHIDLISLGGQSMDYDLTRAQDHAYTLDPHEPFNHSQHVAVIVHPGWTNQSGQTAEQGVMVRAYVKSK</sequence>
<evidence type="ECO:0000313" key="8">
    <source>
        <dbReference type="Proteomes" id="UP001549167"/>
    </source>
</evidence>
<dbReference type="GO" id="GO:0004252">
    <property type="term" value="F:serine-type endopeptidase activity"/>
    <property type="evidence" value="ECO:0007669"/>
    <property type="project" value="UniProtKB-EC"/>
</dbReference>
<dbReference type="Pfam" id="PF13180">
    <property type="entry name" value="PDZ_2"/>
    <property type="match status" value="1"/>
</dbReference>
<feature type="domain" description="PDZ" evidence="6">
    <location>
        <begin position="68"/>
        <end position="135"/>
    </location>
</feature>
<evidence type="ECO:0000256" key="1">
    <source>
        <dbReference type="ARBA" id="ARBA00009179"/>
    </source>
</evidence>
<dbReference type="CDD" id="cd06782">
    <property type="entry name" value="cpPDZ_CPP-like"/>
    <property type="match status" value="1"/>
</dbReference>
<keyword evidence="3 5" id="KW-0378">Hydrolase</keyword>
<protein>
    <submittedName>
        <fullName evidence="7">Carboxyl-terminal processing protease</fullName>
        <ecNumber evidence="7">3.4.21.102</ecNumber>
    </submittedName>
</protein>
<evidence type="ECO:0000259" key="6">
    <source>
        <dbReference type="PROSITE" id="PS50106"/>
    </source>
</evidence>
<dbReference type="InterPro" id="IPR036034">
    <property type="entry name" value="PDZ_sf"/>
</dbReference>
<dbReference type="Gene3D" id="2.30.42.10">
    <property type="match status" value="1"/>
</dbReference>
<name>A0ABV2KTV3_9BACI</name>
<dbReference type="EC" id="3.4.21.102" evidence="7"/>
<dbReference type="SMART" id="SM00228">
    <property type="entry name" value="PDZ"/>
    <property type="match status" value="1"/>
</dbReference>
<dbReference type="InterPro" id="IPR029045">
    <property type="entry name" value="ClpP/crotonase-like_dom_sf"/>
</dbReference>
<comment type="similarity">
    <text evidence="1 5">Belongs to the peptidase S41A family.</text>
</comment>
<dbReference type="Proteomes" id="UP001549167">
    <property type="component" value="Unassembled WGS sequence"/>
</dbReference>
<evidence type="ECO:0000256" key="5">
    <source>
        <dbReference type="RuleBase" id="RU004404"/>
    </source>
</evidence>
<dbReference type="NCBIfam" id="TIGR00225">
    <property type="entry name" value="prc"/>
    <property type="match status" value="1"/>
</dbReference>
<gene>
    <name evidence="7" type="ORF">ABID56_001104</name>
</gene>
<keyword evidence="4 5" id="KW-0720">Serine protease</keyword>
<evidence type="ECO:0000256" key="3">
    <source>
        <dbReference type="ARBA" id="ARBA00022801"/>
    </source>
</evidence>
<dbReference type="Gene3D" id="3.30.750.44">
    <property type="match status" value="1"/>
</dbReference>
<proteinExistence type="inferred from homology"/>
<reference evidence="7 8" key="1">
    <citation type="submission" date="2024-06" db="EMBL/GenBank/DDBJ databases">
        <title>Genomic Encyclopedia of Type Strains, Phase IV (KMG-IV): sequencing the most valuable type-strain genomes for metagenomic binning, comparative biology and taxonomic classification.</title>
        <authorList>
            <person name="Goeker M."/>
        </authorList>
    </citation>
    <scope>NUCLEOTIDE SEQUENCE [LARGE SCALE GENOMIC DNA]</scope>
    <source>
        <strain evidence="7 8">DSM 23520</strain>
    </source>
</reference>
<dbReference type="SMART" id="SM00245">
    <property type="entry name" value="TSPc"/>
    <property type="match status" value="1"/>
</dbReference>
<accession>A0ABV2KTV3</accession>
<dbReference type="InterPro" id="IPR004447">
    <property type="entry name" value="Peptidase_S41A"/>
</dbReference>
<organism evidence="7 8">
    <name type="scientific">Alkalibacillus flavidus</name>
    <dbReference type="NCBI Taxonomy" id="546021"/>
    <lineage>
        <taxon>Bacteria</taxon>
        <taxon>Bacillati</taxon>
        <taxon>Bacillota</taxon>
        <taxon>Bacilli</taxon>
        <taxon>Bacillales</taxon>
        <taxon>Bacillaceae</taxon>
        <taxon>Alkalibacillus</taxon>
    </lineage>
</organism>
<keyword evidence="2 5" id="KW-0645">Protease</keyword>
<evidence type="ECO:0000313" key="7">
    <source>
        <dbReference type="EMBL" id="MET3683014.1"/>
    </source>
</evidence>
<dbReference type="EMBL" id="JBEPMX010000004">
    <property type="protein sequence ID" value="MET3683014.1"/>
    <property type="molecule type" value="Genomic_DNA"/>
</dbReference>